<dbReference type="OrthoDB" id="4426143at2"/>
<comment type="caution">
    <text evidence="2">The sequence shown here is derived from an EMBL/GenBank/DDBJ whole genome shotgun (WGS) entry which is preliminary data.</text>
</comment>
<feature type="region of interest" description="Disordered" evidence="1">
    <location>
        <begin position="134"/>
        <end position="153"/>
    </location>
</feature>
<proteinExistence type="predicted"/>
<feature type="compositionally biased region" description="Low complexity" evidence="1">
    <location>
        <begin position="140"/>
        <end position="151"/>
    </location>
</feature>
<dbReference type="RefSeq" id="WP_119664886.1">
    <property type="nucleotide sequence ID" value="NZ_QXJK01000006.1"/>
</dbReference>
<feature type="compositionally biased region" description="Polar residues" evidence="1">
    <location>
        <begin position="158"/>
        <end position="171"/>
    </location>
</feature>
<dbReference type="Proteomes" id="UP000285278">
    <property type="component" value="Unassembled WGS sequence"/>
</dbReference>
<sequence>MHNDATLRVRELTQNIYDIGDEIAEYIDHICQSMRDWDRELVADCLEELHDIVAEGRAEVRPDLSELNGLRQAFVSGVRAGSMSNEWGGGSWRDMDHPGRTLSFIAKPAGRASHRGDASATHTPQLRGVRGLAYGDTDSAEGAGATEMGTGLSTGSITGPITAQPTGSTDHQAPADGPDSGDFAVASTASWRLWLREKSDELIGELEQLQTWVVQQTQLALESQSVLLPQCYMRAEQHCIELHQRWIAVVDRQPALATSMRGENPPAFLSERARVDSVVARIQRRRRGTAV</sequence>
<keyword evidence="3" id="KW-1185">Reference proteome</keyword>
<evidence type="ECO:0000313" key="2">
    <source>
        <dbReference type="EMBL" id="RIX34666.1"/>
    </source>
</evidence>
<protein>
    <submittedName>
        <fullName evidence="2">Uncharacterized protein</fullName>
    </submittedName>
</protein>
<name>A0A418Q6T3_9CORY</name>
<dbReference type="AlphaFoldDB" id="A0A418Q6T3"/>
<dbReference type="STRING" id="1451189.CFAL_03480"/>
<evidence type="ECO:0000313" key="3">
    <source>
        <dbReference type="Proteomes" id="UP000285278"/>
    </source>
</evidence>
<reference evidence="2 3" key="1">
    <citation type="submission" date="2018-09" db="EMBL/GenBank/DDBJ databases">
        <title>Optimization and identification of Corynebacterium falsenii FN1-14 from fish paste.</title>
        <authorList>
            <person name="Daroonpunt R."/>
            <person name="Tanasupawat S."/>
        </authorList>
    </citation>
    <scope>NUCLEOTIDE SEQUENCE [LARGE SCALE GENOMIC DNA]</scope>
    <source>
        <strain evidence="2 3">FN1-14</strain>
    </source>
</reference>
<organism evidence="2 3">
    <name type="scientific">Corynebacterium falsenii</name>
    <dbReference type="NCBI Taxonomy" id="108486"/>
    <lineage>
        <taxon>Bacteria</taxon>
        <taxon>Bacillati</taxon>
        <taxon>Actinomycetota</taxon>
        <taxon>Actinomycetes</taxon>
        <taxon>Mycobacteriales</taxon>
        <taxon>Corynebacteriaceae</taxon>
        <taxon>Corynebacterium</taxon>
    </lineage>
</organism>
<evidence type="ECO:0000256" key="1">
    <source>
        <dbReference type="SAM" id="MobiDB-lite"/>
    </source>
</evidence>
<gene>
    <name evidence="2" type="ORF">D3M95_07250</name>
</gene>
<feature type="region of interest" description="Disordered" evidence="1">
    <location>
        <begin position="158"/>
        <end position="182"/>
    </location>
</feature>
<accession>A0A418Q6T3</accession>
<dbReference type="EMBL" id="QXJK01000006">
    <property type="protein sequence ID" value="RIX34666.1"/>
    <property type="molecule type" value="Genomic_DNA"/>
</dbReference>